<keyword evidence="2 8" id="KW-1003">Cell membrane</keyword>
<feature type="transmembrane region" description="Helical" evidence="8">
    <location>
        <begin position="398"/>
        <end position="420"/>
    </location>
</feature>
<dbReference type="Proteomes" id="UP000682892">
    <property type="component" value="Unassembled WGS sequence"/>
</dbReference>
<proteinExistence type="inferred from homology"/>
<feature type="transmembrane region" description="Helical" evidence="8">
    <location>
        <begin position="88"/>
        <end position="107"/>
    </location>
</feature>
<evidence type="ECO:0000313" key="10">
    <source>
        <dbReference type="Proteomes" id="UP000682892"/>
    </source>
</evidence>
<dbReference type="GO" id="GO:0005886">
    <property type="term" value="C:plasma membrane"/>
    <property type="evidence" value="ECO:0007669"/>
    <property type="project" value="UniProtKB-SubCell"/>
</dbReference>
<reference evidence="9" key="2">
    <citation type="journal article" date="2007" name="Science">
        <title>Genome sequence of Aedes aegypti, a major arbovirus vector.</title>
        <authorList>
            <person name="Nene V."/>
            <person name="Wortman J.R."/>
            <person name="Lawson D."/>
            <person name="Haas B."/>
            <person name="Kodira C."/>
            <person name="Tu Z.J."/>
            <person name="Loftus B."/>
            <person name="Xi Z."/>
            <person name="Megy K."/>
            <person name="Grabherr M."/>
            <person name="Ren Q."/>
            <person name="Zdobnov E.M."/>
            <person name="Lobo N.F."/>
            <person name="Campbell K.S."/>
            <person name="Brown S.E."/>
            <person name="Bonaldo M.F."/>
            <person name="Zhu J."/>
            <person name="Sinkins S.P."/>
            <person name="Hogenkamp D.G."/>
            <person name="Amedeo P."/>
            <person name="Arensburger P."/>
            <person name="Atkinson P.W."/>
            <person name="Bidwell S."/>
            <person name="Biedler J."/>
            <person name="Birney E."/>
            <person name="Bruggner R.V."/>
            <person name="Costas J."/>
            <person name="Coy M.R."/>
            <person name="Crabtree J."/>
            <person name="Crawford M."/>
            <person name="Debruyn B."/>
            <person name="Decaprio D."/>
            <person name="Eiglmeier K."/>
            <person name="Eisenstadt E."/>
            <person name="El-Dorry H."/>
            <person name="Gelbart W.M."/>
            <person name="Gomes S.L."/>
            <person name="Hammond M."/>
            <person name="Hannick L.I."/>
            <person name="Hogan J.R."/>
            <person name="Holmes M.H."/>
            <person name="Jaffe D."/>
            <person name="Johnston J.S."/>
            <person name="Kennedy R.C."/>
            <person name="Koo H."/>
            <person name="Kravitz S."/>
            <person name="Kriventseva E.V."/>
            <person name="Kulp D."/>
            <person name="Labutti K."/>
            <person name="Lee E."/>
            <person name="Li S."/>
            <person name="Lovin D.D."/>
            <person name="Mao C."/>
            <person name="Mauceli E."/>
            <person name="Menck C.F."/>
            <person name="Miller J.R."/>
            <person name="Montgomery P."/>
            <person name="Mori A."/>
            <person name="Nascimento A.L."/>
            <person name="Naveira H.F."/>
            <person name="Nusbaum C."/>
            <person name="O'leary S."/>
            <person name="Orvis J."/>
            <person name="Pertea M."/>
            <person name="Quesneville H."/>
            <person name="Reidenbach K.R."/>
            <person name="Rogers Y.H."/>
            <person name="Roth C.W."/>
            <person name="Schneider J.R."/>
            <person name="Schatz M."/>
            <person name="Shumway M."/>
            <person name="Stanke M."/>
            <person name="Stinson E.O."/>
            <person name="Tubio J.M."/>
            <person name="Vanzee J.P."/>
            <person name="Verjovski-Almeida S."/>
            <person name="Werner D."/>
            <person name="White O."/>
            <person name="Wyder S."/>
            <person name="Zeng Q."/>
            <person name="Zhao Q."/>
            <person name="Zhao Y."/>
            <person name="Hill C.A."/>
            <person name="Raikhel A.S."/>
            <person name="Soares M.B."/>
            <person name="Knudson D.L."/>
            <person name="Lee N.H."/>
            <person name="Galagan J."/>
            <person name="Salzberg S.L."/>
            <person name="Paulsen I.T."/>
            <person name="Dimopoulos G."/>
            <person name="Collins F.H."/>
            <person name="Birren B."/>
            <person name="Fraser-Liggett C.M."/>
            <person name="Severson D.W."/>
        </authorList>
    </citation>
    <scope>NUCLEOTIDE SEQUENCE [LARGE SCALE GENOMIC DNA]</scope>
    <source>
        <strain evidence="9">Liverpool</strain>
    </source>
</reference>
<dbReference type="Pfam" id="PF08395">
    <property type="entry name" value="7tm_7"/>
    <property type="match status" value="1"/>
</dbReference>
<feature type="transmembrane region" description="Helical" evidence="8">
    <location>
        <begin position="143"/>
        <end position="169"/>
    </location>
</feature>
<keyword evidence="6 8" id="KW-0675">Receptor</keyword>
<comment type="subcellular location">
    <subcellularLocation>
        <location evidence="1 8">Cell membrane</location>
        <topology evidence="1 8">Multi-pass membrane protein</topology>
    </subcellularLocation>
</comment>
<dbReference type="GO" id="GO:0007635">
    <property type="term" value="P:chemosensory behavior"/>
    <property type="evidence" value="ECO:0007669"/>
    <property type="project" value="TreeGrafter"/>
</dbReference>
<comment type="similarity">
    <text evidence="8">Belongs to the insect chemoreceptor superfamily. Gustatory receptor (GR) family.</text>
</comment>
<feature type="transmembrane region" description="Helical" evidence="8">
    <location>
        <begin position="322"/>
        <end position="347"/>
    </location>
</feature>
<name>J9HTC8_AEDAE</name>
<comment type="function">
    <text evidence="8">Gustatory receptor which mediates acceptance or avoidance behavior, depending on its substrates.</text>
</comment>
<evidence type="ECO:0000256" key="8">
    <source>
        <dbReference type="RuleBase" id="RU363108"/>
    </source>
</evidence>
<reference evidence="9" key="3">
    <citation type="submission" date="2012-09" db="EMBL/GenBank/DDBJ databases">
        <authorList>
            <consortium name="VectorBase"/>
        </authorList>
    </citation>
    <scope>NUCLEOTIDE SEQUENCE</scope>
    <source>
        <strain evidence="9">Liverpool</strain>
    </source>
</reference>
<feature type="non-terminal residue" evidence="9">
    <location>
        <position position="444"/>
    </location>
</feature>
<feature type="transmembrane region" description="Helical" evidence="8">
    <location>
        <begin position="49"/>
        <end position="68"/>
    </location>
</feature>
<evidence type="ECO:0000256" key="7">
    <source>
        <dbReference type="ARBA" id="ARBA00023224"/>
    </source>
</evidence>
<evidence type="ECO:0000313" key="9">
    <source>
        <dbReference type="EMBL" id="EJY57898.1"/>
    </source>
</evidence>
<gene>
    <name evidence="9" type="primary">GPRgr19c</name>
    <name evidence="9" type="ORF">AaeL_AAEL011073</name>
</gene>
<evidence type="ECO:0000256" key="5">
    <source>
        <dbReference type="ARBA" id="ARBA00023136"/>
    </source>
</evidence>
<keyword evidence="7 8" id="KW-0807">Transducer</keyword>
<feature type="transmembrane region" description="Helical" evidence="8">
    <location>
        <begin position="284"/>
        <end position="302"/>
    </location>
</feature>
<dbReference type="GO" id="GO:0043025">
    <property type="term" value="C:neuronal cell body"/>
    <property type="evidence" value="ECO:0007669"/>
    <property type="project" value="TreeGrafter"/>
</dbReference>
<dbReference type="GO" id="GO:0007165">
    <property type="term" value="P:signal transduction"/>
    <property type="evidence" value="ECO:0007669"/>
    <property type="project" value="UniProtKB-KW"/>
</dbReference>
<dbReference type="GO" id="GO:0030425">
    <property type="term" value="C:dendrite"/>
    <property type="evidence" value="ECO:0007669"/>
    <property type="project" value="TreeGrafter"/>
</dbReference>
<evidence type="ECO:0000256" key="1">
    <source>
        <dbReference type="ARBA" id="ARBA00004651"/>
    </source>
</evidence>
<dbReference type="PANTHER" id="PTHR21143:SF104">
    <property type="entry name" value="GUSTATORY RECEPTOR 8A-RELATED"/>
    <property type="match status" value="1"/>
</dbReference>
<evidence type="ECO:0000256" key="4">
    <source>
        <dbReference type="ARBA" id="ARBA00022989"/>
    </source>
</evidence>
<keyword evidence="3 8" id="KW-0812">Transmembrane</keyword>
<dbReference type="GO" id="GO:0030424">
    <property type="term" value="C:axon"/>
    <property type="evidence" value="ECO:0007669"/>
    <property type="project" value="TreeGrafter"/>
</dbReference>
<evidence type="ECO:0000256" key="3">
    <source>
        <dbReference type="ARBA" id="ARBA00022692"/>
    </source>
</evidence>
<reference evidence="9" key="1">
    <citation type="submission" date="2005-10" db="EMBL/GenBank/DDBJ databases">
        <authorList>
            <person name="Loftus B.J."/>
            <person name="Nene V.M."/>
            <person name="Hannick L.I."/>
            <person name="Bidwell S."/>
            <person name="Haas B."/>
            <person name="Amedeo P."/>
            <person name="Orvis J."/>
            <person name="Wortman J.R."/>
            <person name="White O.R."/>
            <person name="Salzberg S."/>
            <person name="Shumway M."/>
            <person name="Koo H."/>
            <person name="Zhao Y."/>
            <person name="Holmes M."/>
            <person name="Miller J."/>
            <person name="Schatz M."/>
            <person name="Pop M."/>
            <person name="Pai G."/>
            <person name="Utterback T."/>
            <person name="Rogers Y.-H."/>
            <person name="Kravitz S."/>
            <person name="Fraser C.M."/>
        </authorList>
    </citation>
    <scope>NUCLEOTIDE SEQUENCE</scope>
    <source>
        <strain evidence="9">Liverpool</strain>
    </source>
</reference>
<dbReference type="EMBL" id="CH477724">
    <property type="protein sequence ID" value="EJY57898.1"/>
    <property type="molecule type" value="Genomic_DNA"/>
</dbReference>
<protein>
    <recommendedName>
        <fullName evidence="8">Gustatory receptor</fullName>
    </recommendedName>
</protein>
<dbReference type="AlphaFoldDB" id="J9HTC8"/>
<keyword evidence="4 8" id="KW-1133">Transmembrane helix</keyword>
<dbReference type="VEuPathDB" id="VectorBase:AAEL011073"/>
<dbReference type="PANTHER" id="PTHR21143">
    <property type="entry name" value="INVERTEBRATE GUSTATORY RECEPTOR"/>
    <property type="match status" value="1"/>
</dbReference>
<dbReference type="GO" id="GO:0050909">
    <property type="term" value="P:sensory perception of taste"/>
    <property type="evidence" value="ECO:0007669"/>
    <property type="project" value="InterPro"/>
</dbReference>
<accession>J9HTC8</accession>
<sequence length="444" mass="50849">MAFTGWFRKFINPSNFFEAQRPIILYTCLGGMTPFTIVNSRLQCTPFGYVNSFVQTMIFVLCYIVTIVEHESVTGYFFDSNISNFGDFLQTATGIGALVMTFLYSIAQRHKLIAAFHSLARTDEHLAEIGVEISYKKTLFRNYMVVLFQLIVLFSYFATTMSIVLISGFPFSITAWMSFMLPFMMISMITVLFVSLLNQSRCRFQQLNKVLCLMRNKTVDKVLLQFTNQHVNEQVKIQNPFGVSSVFSVKTNRQMPNVINRVASIQSEICDACDCVEDYFKVQMLTIVAISFLISVFDWYYILETIFTDDHTDSRFSRLQFVAFFLYQGLMHVIVVIKIVIFASLAVQENKQIAVNVHKLINVNNYDDELTKQLTNLSLQMTHRKVAFTAYGFFKLDFTLLFTLVGAATTYLVILVQFSLNQSQPCNQSMINYVTTPANTTLSP</sequence>
<evidence type="ECO:0000256" key="2">
    <source>
        <dbReference type="ARBA" id="ARBA00022475"/>
    </source>
</evidence>
<keyword evidence="5 8" id="KW-0472">Membrane</keyword>
<evidence type="ECO:0000256" key="6">
    <source>
        <dbReference type="ARBA" id="ARBA00023170"/>
    </source>
</evidence>
<dbReference type="GO" id="GO:0008049">
    <property type="term" value="P:male courtship behavior"/>
    <property type="evidence" value="ECO:0007669"/>
    <property type="project" value="TreeGrafter"/>
</dbReference>
<organism evidence="9 10">
    <name type="scientific">Aedes aegypti</name>
    <name type="common">Yellowfever mosquito</name>
    <name type="synonym">Culex aegypti</name>
    <dbReference type="NCBI Taxonomy" id="7159"/>
    <lineage>
        <taxon>Eukaryota</taxon>
        <taxon>Metazoa</taxon>
        <taxon>Ecdysozoa</taxon>
        <taxon>Arthropoda</taxon>
        <taxon>Hexapoda</taxon>
        <taxon>Insecta</taxon>
        <taxon>Pterygota</taxon>
        <taxon>Neoptera</taxon>
        <taxon>Endopterygota</taxon>
        <taxon>Diptera</taxon>
        <taxon>Nematocera</taxon>
        <taxon>Culicoidea</taxon>
        <taxon>Culicidae</taxon>
        <taxon>Culicinae</taxon>
        <taxon>Aedini</taxon>
        <taxon>Aedes</taxon>
        <taxon>Stegomyia</taxon>
    </lineage>
</organism>
<dbReference type="InterPro" id="IPR013604">
    <property type="entry name" value="7TM_chemorcpt"/>
</dbReference>
<feature type="transmembrane region" description="Helical" evidence="8">
    <location>
        <begin position="175"/>
        <end position="197"/>
    </location>
</feature>